<dbReference type="Pfam" id="PF16416">
    <property type="entry name" value="GUN4_N"/>
    <property type="match status" value="1"/>
</dbReference>
<dbReference type="InterPro" id="IPR016024">
    <property type="entry name" value="ARM-type_fold"/>
</dbReference>
<gene>
    <name evidence="3" type="primary">ycf53</name>
</gene>
<dbReference type="CDD" id="cd16383">
    <property type="entry name" value="GUN4"/>
    <property type="match status" value="1"/>
</dbReference>
<dbReference type="InterPro" id="IPR037215">
    <property type="entry name" value="GUN4-like_sf"/>
</dbReference>
<accession>A0A1Z1MNW4</accession>
<dbReference type="InterPro" id="IPR008629">
    <property type="entry name" value="GUN4-like"/>
</dbReference>
<dbReference type="GO" id="GO:0046906">
    <property type="term" value="F:tetrapyrrole binding"/>
    <property type="evidence" value="ECO:0007669"/>
    <property type="project" value="TreeGrafter"/>
</dbReference>
<geneLocation type="chloroplast" evidence="3"/>
<dbReference type="EMBL" id="MF101449">
    <property type="protein sequence ID" value="ARW67780.1"/>
    <property type="molecule type" value="Genomic_DNA"/>
</dbReference>
<dbReference type="SUPFAM" id="SSF48371">
    <property type="entry name" value="ARM repeat"/>
    <property type="match status" value="1"/>
</dbReference>
<name>A0A1Z1MNW4_KUECA</name>
<dbReference type="Pfam" id="PF05419">
    <property type="entry name" value="GUN4"/>
    <property type="match status" value="1"/>
</dbReference>
<keyword evidence="3" id="KW-0150">Chloroplast</keyword>
<evidence type="ECO:0000313" key="3">
    <source>
        <dbReference type="EMBL" id="ARW67780.1"/>
    </source>
</evidence>
<organism evidence="3">
    <name type="scientific">Kuetzingia canaliculata</name>
    <name type="common">Red alga</name>
    <name type="synonym">Rytiphlaea canaliculata</name>
    <dbReference type="NCBI Taxonomy" id="228262"/>
    <lineage>
        <taxon>Eukaryota</taxon>
        <taxon>Rhodophyta</taxon>
        <taxon>Florideophyceae</taxon>
        <taxon>Rhodymeniophycidae</taxon>
        <taxon>Ceramiales</taxon>
        <taxon>Rhodomelaceae</taxon>
        <taxon>Amansieae</taxon>
        <taxon>Kuetzingia</taxon>
    </lineage>
</organism>
<evidence type="ECO:0000259" key="2">
    <source>
        <dbReference type="Pfam" id="PF16416"/>
    </source>
</evidence>
<proteinExistence type="predicted"/>
<dbReference type="GeneID" id="33361152"/>
<dbReference type="PANTHER" id="PTHR34800">
    <property type="entry name" value="TETRAPYRROLE-BINDING PROTEIN, CHLOROPLASTIC"/>
    <property type="match status" value="1"/>
</dbReference>
<dbReference type="AlphaFoldDB" id="A0A1Z1MNW4"/>
<dbReference type="RefSeq" id="YP_009398594.1">
    <property type="nucleotide sequence ID" value="NC_035293.1"/>
</dbReference>
<keyword evidence="3" id="KW-0934">Plastid</keyword>
<reference evidence="3" key="1">
    <citation type="journal article" date="2017" name="J. Phycol.">
        <title>Analysis of chloroplast genomes and a supermatrix inform reclassification of the Rhodomelaceae (Rhodophyta).</title>
        <authorList>
            <person name="Diaz-Tapia P."/>
            <person name="Maggs C.A."/>
            <person name="West J.A."/>
            <person name="Verbruggen H."/>
        </authorList>
    </citation>
    <scope>NUCLEOTIDE SEQUENCE</scope>
    <source>
        <strain evidence="3">PD1540</strain>
    </source>
</reference>
<feature type="domain" description="GUN4 N-terminal ARM-like repeat" evidence="2">
    <location>
        <begin position="26"/>
        <end position="87"/>
    </location>
</feature>
<feature type="domain" description="GUN4-like" evidence="1">
    <location>
        <begin position="98"/>
        <end position="229"/>
    </location>
</feature>
<protein>
    <submittedName>
        <fullName evidence="3">Uncharacterized protein</fullName>
    </submittedName>
</protein>
<sequence>MNQQLSIDEAIELIINKNQRIISDETETIINYIYEQGEEKQKILLNLIIKRNLINKQKVEVIDGFIFQKLRETNRENIKSKLIKLFPNGIVKLERSLSLDYQILQNLLIEKKFQEADIITQKFLCELVQQKKQSNRKWIYFTEIQFLPLNDLFTIDLLWKIYSKGKFGFSIQKKIWIKNNKKWKKLWKQIGWTENEAMKKYPKEFIWTIKAPEGHLPLSNQLRGTQSLLYLFKSIRW</sequence>
<dbReference type="PANTHER" id="PTHR34800:SF1">
    <property type="entry name" value="TETRAPYRROLE-BINDING PROTEIN, CHLOROPLASTIC"/>
    <property type="match status" value="1"/>
</dbReference>
<evidence type="ECO:0000259" key="1">
    <source>
        <dbReference type="Pfam" id="PF05419"/>
    </source>
</evidence>
<dbReference type="Gene3D" id="1.10.10.1770">
    <property type="entry name" value="Gun4-like"/>
    <property type="match status" value="1"/>
</dbReference>
<dbReference type="InterPro" id="IPR032192">
    <property type="entry name" value="GUN4_N"/>
</dbReference>
<dbReference type="Gene3D" id="1.25.40.620">
    <property type="match status" value="1"/>
</dbReference>
<dbReference type="SUPFAM" id="SSF140869">
    <property type="entry name" value="GUN4-like"/>
    <property type="match status" value="1"/>
</dbReference>